<sequence length="168" mass="17918">MVLTPILYVVLFAVLRVVGPLPSDSLRGSGFVLALPMIIAIYAAMNFCTLFAVTPVGVTTRLAVAKWSHVRAIVYTRAGAPGSVEVGVVATPDAGLWSKPMPVRAGEVLTDLPMRVRIPDSKFSADRLAFTIARFAGPGTELVERIDSGFGERHVRVFGNPAGGLRNN</sequence>
<dbReference type="Proteomes" id="UP000001219">
    <property type="component" value="Chromosome"/>
</dbReference>
<organism evidence="2 3">
    <name type="scientific">Gordonia bronchialis (strain ATCC 25592 / DSM 43247 / BCRC 13721 / JCM 3198 / KCTC 3076 / NBRC 16047 / NCTC 10667)</name>
    <name type="common">Rhodococcus bronchialis</name>
    <dbReference type="NCBI Taxonomy" id="526226"/>
    <lineage>
        <taxon>Bacteria</taxon>
        <taxon>Bacillati</taxon>
        <taxon>Actinomycetota</taxon>
        <taxon>Actinomycetes</taxon>
        <taxon>Mycobacteriales</taxon>
        <taxon>Gordoniaceae</taxon>
        <taxon>Gordonia</taxon>
    </lineage>
</organism>
<accession>D0L434</accession>
<keyword evidence="1" id="KW-0812">Transmembrane</keyword>
<protein>
    <submittedName>
        <fullName evidence="2">Uncharacterized protein</fullName>
    </submittedName>
</protein>
<dbReference type="HOGENOM" id="CLU_1584156_0_0_11"/>
<dbReference type="RefSeq" id="WP_012832838.1">
    <property type="nucleotide sequence ID" value="NC_013441.1"/>
</dbReference>
<reference evidence="2 3" key="2">
    <citation type="journal article" date="2010" name="Stand. Genomic Sci.">
        <title>Complete genome sequence of Gordonia bronchialis type strain (3410).</title>
        <authorList>
            <person name="Ivanova N."/>
            <person name="Sikorski J."/>
            <person name="Jando M."/>
            <person name="Lapidus A."/>
            <person name="Nolan M."/>
            <person name="Lucas S."/>
            <person name="Del Rio T.G."/>
            <person name="Tice H."/>
            <person name="Copeland A."/>
            <person name="Cheng J.F."/>
            <person name="Chen F."/>
            <person name="Bruce D."/>
            <person name="Goodwin L."/>
            <person name="Pitluck S."/>
            <person name="Mavromatis K."/>
            <person name="Ovchinnikova G."/>
            <person name="Pati A."/>
            <person name="Chen A."/>
            <person name="Palaniappan K."/>
            <person name="Land M."/>
            <person name="Hauser L."/>
            <person name="Chang Y.J."/>
            <person name="Jeffries C.D."/>
            <person name="Chain P."/>
            <person name="Saunders E."/>
            <person name="Han C."/>
            <person name="Detter J.C."/>
            <person name="Brettin T."/>
            <person name="Rohde M."/>
            <person name="Goker M."/>
            <person name="Bristow J."/>
            <person name="Eisen J.A."/>
            <person name="Markowitz V."/>
            <person name="Hugenholtz P."/>
            <person name="Klenk H.P."/>
            <person name="Kyrpides N.C."/>
        </authorList>
    </citation>
    <scope>NUCLEOTIDE SEQUENCE [LARGE SCALE GENOMIC DNA]</scope>
    <source>
        <strain evidence="3">ATCC 25592 / DSM 43247 / BCRC 13721 / JCM 3198 / KCTC 3076 / NBRC 16047 / NCTC 10667</strain>
    </source>
</reference>
<dbReference type="EMBL" id="CP001802">
    <property type="protein sequence ID" value="ACY20258.1"/>
    <property type="molecule type" value="Genomic_DNA"/>
</dbReference>
<proteinExistence type="predicted"/>
<dbReference type="AlphaFoldDB" id="D0L434"/>
<evidence type="ECO:0000313" key="3">
    <source>
        <dbReference type="Proteomes" id="UP000001219"/>
    </source>
</evidence>
<dbReference type="KEGG" id="gbr:Gbro_0947"/>
<keyword evidence="3" id="KW-1185">Reference proteome</keyword>
<name>D0L434_GORB4</name>
<keyword evidence="1" id="KW-0472">Membrane</keyword>
<reference evidence="3" key="1">
    <citation type="submission" date="2009-10" db="EMBL/GenBank/DDBJ databases">
        <title>The complete chromosome of Gordonia bronchialis DSM 43247.</title>
        <authorList>
            <consortium name="US DOE Joint Genome Institute (JGI-PGF)"/>
            <person name="Lucas S."/>
            <person name="Copeland A."/>
            <person name="Lapidus A."/>
            <person name="Glavina del Rio T."/>
            <person name="Dalin E."/>
            <person name="Tice H."/>
            <person name="Bruce D."/>
            <person name="Goodwin L."/>
            <person name="Pitluck S."/>
            <person name="Kyrpides N."/>
            <person name="Mavromatis K."/>
            <person name="Ivanova N."/>
            <person name="Ovchinnikova G."/>
            <person name="Saunders E."/>
            <person name="Brettin T."/>
            <person name="Detter J.C."/>
            <person name="Han C."/>
            <person name="Larimer F."/>
            <person name="Land M."/>
            <person name="Hauser L."/>
            <person name="Markowitz V."/>
            <person name="Cheng J.-F."/>
            <person name="Hugenholtz P."/>
            <person name="Woyke T."/>
            <person name="Wu D."/>
            <person name="Jando M."/>
            <person name="Schneider S."/>
            <person name="Goeker M."/>
            <person name="Klenk H.-P."/>
            <person name="Eisen J.A."/>
        </authorList>
    </citation>
    <scope>NUCLEOTIDE SEQUENCE [LARGE SCALE GENOMIC DNA]</scope>
    <source>
        <strain evidence="3">ATCC 25592 / DSM 43247 / BCRC 13721 / JCM 3198 / KCTC 3076 / NBRC 16047 / NCTC 10667</strain>
    </source>
</reference>
<evidence type="ECO:0000313" key="2">
    <source>
        <dbReference type="EMBL" id="ACY20258.1"/>
    </source>
</evidence>
<keyword evidence="1" id="KW-1133">Transmembrane helix</keyword>
<feature type="transmembrane region" description="Helical" evidence="1">
    <location>
        <begin position="30"/>
        <end position="53"/>
    </location>
</feature>
<dbReference type="STRING" id="526226.Gbro_0947"/>
<dbReference type="OrthoDB" id="4753623at2"/>
<gene>
    <name evidence="2" type="ordered locus">Gbro_0947</name>
</gene>
<evidence type="ECO:0000256" key="1">
    <source>
        <dbReference type="SAM" id="Phobius"/>
    </source>
</evidence>